<dbReference type="Proteomes" id="UP000824881">
    <property type="component" value="Unassembled WGS sequence"/>
</dbReference>
<dbReference type="EMBL" id="WQMT02000001">
    <property type="protein sequence ID" value="KAG9227152.1"/>
    <property type="molecule type" value="Genomic_DNA"/>
</dbReference>
<accession>A0ACB7J986</accession>
<name>A0ACB7J986_PLECO</name>
<organism evidence="1 2">
    <name type="scientific">Pleurotus cornucopiae</name>
    <name type="common">Cornucopia mushroom</name>
    <dbReference type="NCBI Taxonomy" id="5321"/>
    <lineage>
        <taxon>Eukaryota</taxon>
        <taxon>Fungi</taxon>
        <taxon>Dikarya</taxon>
        <taxon>Basidiomycota</taxon>
        <taxon>Agaricomycotina</taxon>
        <taxon>Agaricomycetes</taxon>
        <taxon>Agaricomycetidae</taxon>
        <taxon>Agaricales</taxon>
        <taxon>Pleurotineae</taxon>
        <taxon>Pleurotaceae</taxon>
        <taxon>Pleurotus</taxon>
    </lineage>
</organism>
<reference evidence="1 2" key="1">
    <citation type="journal article" date="2021" name="Appl. Environ. Microbiol.">
        <title>Genetic linkage and physical mapping for an oyster mushroom Pleurotus cornucopiae and QTL analysis for the trait cap color.</title>
        <authorList>
            <person name="Zhang Y."/>
            <person name="Gao W."/>
            <person name="Sonnenberg A."/>
            <person name="Chen Q."/>
            <person name="Zhang J."/>
            <person name="Huang C."/>
        </authorList>
    </citation>
    <scope>NUCLEOTIDE SEQUENCE [LARGE SCALE GENOMIC DNA]</scope>
    <source>
        <strain evidence="1">CCMSSC00406</strain>
    </source>
</reference>
<keyword evidence="2" id="KW-1185">Reference proteome</keyword>
<comment type="caution">
    <text evidence="1">The sequence shown here is derived from an EMBL/GenBank/DDBJ whole genome shotgun (WGS) entry which is preliminary data.</text>
</comment>
<evidence type="ECO:0000313" key="2">
    <source>
        <dbReference type="Proteomes" id="UP000824881"/>
    </source>
</evidence>
<proteinExistence type="predicted"/>
<sequence>MPTATSQVTATSELLRLVCGFCGPIQNRHNALVSKRWSNEALSVLWYELDSLAPLLALLAPLKLVNKNLYKFDRHIRPGDWVIFHKYSWRVHTIVADERSADFPPSVFIDIAMSRPPSDLLPNLSRLTYIDDLSSFQFIPLFISPSLVYLNLSLMNDDTCEAICKETLSYLPEKAANLEHIVLYASFAVDTETVDSIQLDLLFSSLSNLKTVEIAPCFFVPSSIHGLSQLQSLQSLTIPFDGNNPPKPLNIITTSNTFSESSSLTKFLAEWNSFQDVISFLNANNASALRSLSVSSHEAEDSDMFVRLLGVALSNCPYLEDIALSALRCNTVISEPIVQEGFFHVLHGGANLTSLVLCDTPPLSLNVETVSDLLKALPSLQKLRLLEYPTAPPTFPLSGLSQVAPLCPQMEELALYMESSWVPEVTIFSEFLSARGHILPE</sequence>
<evidence type="ECO:0000313" key="1">
    <source>
        <dbReference type="EMBL" id="KAG9227152.1"/>
    </source>
</evidence>
<protein>
    <submittedName>
        <fullName evidence="1">Uncharacterized protein</fullName>
    </submittedName>
</protein>
<gene>
    <name evidence="1" type="ORF">CCMSSC00406_0004309</name>
</gene>